<reference evidence="3" key="2">
    <citation type="journal article" date="2024" name="Plant">
        <title>Genomic evolution and insights into agronomic trait innovations of Sesamum species.</title>
        <authorList>
            <person name="Miao H."/>
            <person name="Wang L."/>
            <person name="Qu L."/>
            <person name="Liu H."/>
            <person name="Sun Y."/>
            <person name="Le M."/>
            <person name="Wang Q."/>
            <person name="Wei S."/>
            <person name="Zheng Y."/>
            <person name="Lin W."/>
            <person name="Duan Y."/>
            <person name="Cao H."/>
            <person name="Xiong S."/>
            <person name="Wang X."/>
            <person name="Wei L."/>
            <person name="Li C."/>
            <person name="Ma Q."/>
            <person name="Ju M."/>
            <person name="Zhao R."/>
            <person name="Li G."/>
            <person name="Mu C."/>
            <person name="Tian Q."/>
            <person name="Mei H."/>
            <person name="Zhang T."/>
            <person name="Gao T."/>
            <person name="Zhang H."/>
        </authorList>
    </citation>
    <scope>NUCLEOTIDE SEQUENCE</scope>
    <source>
        <strain evidence="3">K16</strain>
    </source>
</reference>
<feature type="region of interest" description="Disordered" evidence="1">
    <location>
        <begin position="1"/>
        <end position="20"/>
    </location>
</feature>
<protein>
    <submittedName>
        <fullName evidence="3">Retrovirus-related Pol polyprotein from transposon opus</fullName>
    </submittedName>
</protein>
<dbReference type="Gene3D" id="3.10.10.10">
    <property type="entry name" value="HIV Type 1 Reverse Transcriptase, subunit A, domain 1"/>
    <property type="match status" value="1"/>
</dbReference>
<feature type="domain" description="Reverse transcriptase" evidence="2">
    <location>
        <begin position="143"/>
        <end position="265"/>
    </location>
</feature>
<organism evidence="3 4">
    <name type="scientific">Sesamum angolense</name>
    <dbReference type="NCBI Taxonomy" id="2727404"/>
    <lineage>
        <taxon>Eukaryota</taxon>
        <taxon>Viridiplantae</taxon>
        <taxon>Streptophyta</taxon>
        <taxon>Embryophyta</taxon>
        <taxon>Tracheophyta</taxon>
        <taxon>Spermatophyta</taxon>
        <taxon>Magnoliopsida</taxon>
        <taxon>eudicotyledons</taxon>
        <taxon>Gunneridae</taxon>
        <taxon>Pentapetalae</taxon>
        <taxon>asterids</taxon>
        <taxon>lamiids</taxon>
        <taxon>Lamiales</taxon>
        <taxon>Pedaliaceae</taxon>
        <taxon>Sesamum</taxon>
    </lineage>
</organism>
<dbReference type="InterPro" id="IPR043128">
    <property type="entry name" value="Rev_trsase/Diguanyl_cyclase"/>
</dbReference>
<evidence type="ECO:0000259" key="2">
    <source>
        <dbReference type="Pfam" id="PF00078"/>
    </source>
</evidence>
<dbReference type="Proteomes" id="UP001289374">
    <property type="component" value="Unassembled WGS sequence"/>
</dbReference>
<accession>A0AAE1WWH8</accession>
<evidence type="ECO:0000313" key="4">
    <source>
        <dbReference type="Proteomes" id="UP001289374"/>
    </source>
</evidence>
<dbReference type="PANTHER" id="PTHR24559:SF444">
    <property type="entry name" value="REVERSE TRANSCRIPTASE DOMAIN-CONTAINING PROTEIN"/>
    <property type="match status" value="1"/>
</dbReference>
<dbReference type="InterPro" id="IPR000477">
    <property type="entry name" value="RT_dom"/>
</dbReference>
<comment type="caution">
    <text evidence="3">The sequence shown here is derived from an EMBL/GenBank/DDBJ whole genome shotgun (WGS) entry which is preliminary data.</text>
</comment>
<dbReference type="PANTHER" id="PTHR24559">
    <property type="entry name" value="TRANSPOSON TY3-I GAG-POL POLYPROTEIN"/>
    <property type="match status" value="1"/>
</dbReference>
<feature type="compositionally biased region" description="Polar residues" evidence="1">
    <location>
        <begin position="1"/>
        <end position="13"/>
    </location>
</feature>
<dbReference type="CDD" id="cd01647">
    <property type="entry name" value="RT_LTR"/>
    <property type="match status" value="1"/>
</dbReference>
<dbReference type="InterPro" id="IPR043502">
    <property type="entry name" value="DNA/RNA_pol_sf"/>
</dbReference>
<dbReference type="SUPFAM" id="SSF56672">
    <property type="entry name" value="DNA/RNA polymerases"/>
    <property type="match status" value="1"/>
</dbReference>
<proteinExistence type="predicted"/>
<evidence type="ECO:0000256" key="1">
    <source>
        <dbReference type="SAM" id="MobiDB-lite"/>
    </source>
</evidence>
<sequence length="267" mass="31323">MSDYQEQLTNNYQEAEESKKMRMMERIEPVEEHKEIELVLDEPEKTTRIGSRLSARMETLAIEFLRKNMDVFAWNPSDFKGINLEIIVHRLNVDPQAKLVKQKKRSFGIEHTRIIEEEVEKLLKVGYVVQVQYTKWLSNVVVVPKVAGKWRMCMDFTDMKKACPKDPYPLPWIDFLIDSTAGCSLFSMMDAYQGYHQIFMAEEDRDKTSFITENGIYCYNVMSFGIKNAGATYQKFVNKIFKDLVGKTMEVYVDDMLMKSKEEEEEH</sequence>
<name>A0AAE1WWH8_9LAMI</name>
<dbReference type="AlphaFoldDB" id="A0AAE1WWH8"/>
<dbReference type="EMBL" id="JACGWL010000006">
    <property type="protein sequence ID" value="KAK4400573.1"/>
    <property type="molecule type" value="Genomic_DNA"/>
</dbReference>
<keyword evidence="4" id="KW-1185">Reference proteome</keyword>
<reference evidence="3" key="1">
    <citation type="submission" date="2020-06" db="EMBL/GenBank/DDBJ databases">
        <authorList>
            <person name="Li T."/>
            <person name="Hu X."/>
            <person name="Zhang T."/>
            <person name="Song X."/>
            <person name="Zhang H."/>
            <person name="Dai N."/>
            <person name="Sheng W."/>
            <person name="Hou X."/>
            <person name="Wei L."/>
        </authorList>
    </citation>
    <scope>NUCLEOTIDE SEQUENCE</scope>
    <source>
        <strain evidence="3">K16</strain>
        <tissue evidence="3">Leaf</tissue>
    </source>
</reference>
<dbReference type="InterPro" id="IPR053134">
    <property type="entry name" value="RNA-dir_DNA_polymerase"/>
</dbReference>
<gene>
    <name evidence="3" type="ORF">Sango_1163400</name>
</gene>
<dbReference type="Pfam" id="PF00078">
    <property type="entry name" value="RVT_1"/>
    <property type="match status" value="1"/>
</dbReference>
<evidence type="ECO:0000313" key="3">
    <source>
        <dbReference type="EMBL" id="KAK4400573.1"/>
    </source>
</evidence>
<dbReference type="Gene3D" id="3.30.70.270">
    <property type="match status" value="1"/>
</dbReference>